<dbReference type="PANTHER" id="PTHR43441">
    <property type="entry name" value="RIBOSOMAL-PROTEIN-SERINE ACETYLTRANSFERASE"/>
    <property type="match status" value="1"/>
</dbReference>
<dbReference type="InterPro" id="IPR051908">
    <property type="entry name" value="Ribosomal_N-acetyltransferase"/>
</dbReference>
<organism evidence="2 3">
    <name type="scientific">Brenneria corticis</name>
    <dbReference type="NCBI Taxonomy" id="2173106"/>
    <lineage>
        <taxon>Bacteria</taxon>
        <taxon>Pseudomonadati</taxon>
        <taxon>Pseudomonadota</taxon>
        <taxon>Gammaproteobacteria</taxon>
        <taxon>Enterobacterales</taxon>
        <taxon>Pectobacteriaceae</taxon>
        <taxon>Brenneria</taxon>
    </lineage>
</organism>
<dbReference type="AlphaFoldDB" id="A0A2U1U2X6"/>
<gene>
    <name evidence="2" type="ORF">DDT56_10805</name>
</gene>
<dbReference type="InterPro" id="IPR000182">
    <property type="entry name" value="GNAT_dom"/>
</dbReference>
<dbReference type="InterPro" id="IPR016181">
    <property type="entry name" value="Acyl_CoA_acyltransferase"/>
</dbReference>
<keyword evidence="2" id="KW-0687">Ribonucleoprotein</keyword>
<dbReference type="Gene3D" id="3.40.630.30">
    <property type="match status" value="1"/>
</dbReference>
<protein>
    <submittedName>
        <fullName evidence="2">50S ribosomal protein L7/L12 serine acetyltransferase</fullName>
    </submittedName>
</protein>
<dbReference type="RefSeq" id="WP_136166450.1">
    <property type="nucleotide sequence ID" value="NZ_KZ819078.1"/>
</dbReference>
<evidence type="ECO:0000313" key="3">
    <source>
        <dbReference type="Proteomes" id="UP000296159"/>
    </source>
</evidence>
<reference evidence="2 3" key="1">
    <citation type="submission" date="2018-04" db="EMBL/GenBank/DDBJ databases">
        <title>Brenneria corticis sp.nov.</title>
        <authorList>
            <person name="Li Y."/>
        </authorList>
    </citation>
    <scope>NUCLEOTIDE SEQUENCE [LARGE SCALE GENOMIC DNA]</scope>
    <source>
        <strain evidence="2 3">CFCC 11842</strain>
    </source>
</reference>
<dbReference type="GO" id="GO:0005840">
    <property type="term" value="C:ribosome"/>
    <property type="evidence" value="ECO:0007669"/>
    <property type="project" value="UniProtKB-KW"/>
</dbReference>
<evidence type="ECO:0000313" key="2">
    <source>
        <dbReference type="EMBL" id="PWC15993.1"/>
    </source>
</evidence>
<keyword evidence="3" id="KW-1185">Reference proteome</keyword>
<feature type="domain" description="N-acetyltransferase" evidence="1">
    <location>
        <begin position="13"/>
        <end position="172"/>
    </location>
</feature>
<comment type="caution">
    <text evidence="2">The sequence shown here is derived from an EMBL/GenBank/DDBJ whole genome shotgun (WGS) entry which is preliminary data.</text>
</comment>
<proteinExistence type="predicted"/>
<keyword evidence="2" id="KW-0808">Transferase</keyword>
<dbReference type="PANTHER" id="PTHR43441:SF11">
    <property type="entry name" value="RIBOSOMAL-PROTEIN-SERINE ACETYLTRANSFERASE"/>
    <property type="match status" value="1"/>
</dbReference>
<dbReference type="Pfam" id="PF13302">
    <property type="entry name" value="Acetyltransf_3"/>
    <property type="match status" value="1"/>
</dbReference>
<dbReference type="GO" id="GO:1990189">
    <property type="term" value="F:protein N-terminal-serine acetyltransferase activity"/>
    <property type="evidence" value="ECO:0007669"/>
    <property type="project" value="TreeGrafter"/>
</dbReference>
<name>A0A2U1U2X6_9GAMM</name>
<accession>A0A2U1U2X6</accession>
<dbReference type="GO" id="GO:0008999">
    <property type="term" value="F:protein-N-terminal-alanine acetyltransferase activity"/>
    <property type="evidence" value="ECO:0007669"/>
    <property type="project" value="TreeGrafter"/>
</dbReference>
<keyword evidence="2" id="KW-0689">Ribosomal protein</keyword>
<dbReference type="EMBL" id="QDKH01000010">
    <property type="protein sequence ID" value="PWC15993.1"/>
    <property type="molecule type" value="Genomic_DNA"/>
</dbReference>
<evidence type="ECO:0000259" key="1">
    <source>
        <dbReference type="PROSITE" id="PS51186"/>
    </source>
</evidence>
<dbReference type="PROSITE" id="PS51186">
    <property type="entry name" value="GNAT"/>
    <property type="match status" value="1"/>
</dbReference>
<sequence>MKTLYELHHPPHLNLSIQDENDAAALFALIQAEKPRLRRTLPWPDSVKNINDTLNTIKNNRDEFFAGVAAVYVIRWDGIIAGIVSFNTIREQEGVIGYWIGEKFEGKGVVSLAVGTMIKAYINAGIVKRCVIKASVENARSNALARRLGFAFYRIEKGGEKLGDRRIDQNIYRYHPDITRLQPPG</sequence>
<dbReference type="Proteomes" id="UP000296159">
    <property type="component" value="Unassembled WGS sequence"/>
</dbReference>
<dbReference type="SUPFAM" id="SSF55729">
    <property type="entry name" value="Acyl-CoA N-acyltransferases (Nat)"/>
    <property type="match status" value="1"/>
</dbReference>
<dbReference type="GO" id="GO:0005737">
    <property type="term" value="C:cytoplasm"/>
    <property type="evidence" value="ECO:0007669"/>
    <property type="project" value="TreeGrafter"/>
</dbReference>